<dbReference type="AlphaFoldDB" id="A0A4Q9PLZ5"/>
<feature type="domain" description="DUF8212" evidence="3">
    <location>
        <begin position="239"/>
        <end position="451"/>
    </location>
</feature>
<sequence length="884" mass="96483">MRLIETRTGRFRWFDDPRTVRYAVLSHVWSKEDDPNHVPEQTYQDVCRIHREAGDGVPVLPLLSDKIRSFCDLALAEGYEFAWADTCCIDKSSSAELSEALNSMYNWYGHAVVCYAYLPDVSNPSRPPSQEWELEFRTSRWFTRGWTLQELLAPGIVIFLSSTWECLGSKRTLSSLVTSITGIPHTVLTMERALNQVSVAERLRWASSRITSRKEDEAYCLMGIFGVHISITYGEGSSAFMRLQEKILKHIPDQTLLVWGSVLPSTSNTMSFRRPSDVAEHIQSSFNGTSSPLSVRHSIQKQCLLSSSPAAFKNLPPVLPLSAAAFAAALNFPVGDSSHRVFTITPYGIHARFPLVQVQFKDTRIDFPAYLAPLACSDEDGTLYALLLHRHMGTSTPEYFVGTSFEPLGDSTSTRSYSTFYPRAVRLNLSPDEFSSLRASLEVTTVYILHRHTPMQTDLDSDNSGHDALKVARRGSPVILTEGSQKLLALQGYRVPAGRTVVAALSKRQFQLDQASGIPGIVIWNDDEYITIQLGCCNCEFGERVGLLAVLVHARNASIGTTPDQFTDDVHPIDHPVHVRSWTLSCGTATKHVHLAFPSGGELSLTLTLAYRGAAAEASEDVYMLAIEILGFGGPSRPAILKRSSRSPSPAQVAGSAPARLPLQGYSSSQSASPSLTSLSNANIPKIAISPPSNIDLDDNSDDDAQDGQHHESRPSWPGSPDLAKHGSHVVFKASSQFASEYEQGKAPPSATITARPLMPSSVITGVGRELVKTSANPVQLRTDIDRVLPDVPYTNDPGPSHRATSTASGKMPESVGGQPQRTTVSSTTRGSQRTTLVNGSITEPLPIANARTVPLGTRTVEGRLQSTLLAAQHELEIAKRVGE</sequence>
<evidence type="ECO:0000256" key="1">
    <source>
        <dbReference type="SAM" id="MobiDB-lite"/>
    </source>
</evidence>
<dbReference type="Proteomes" id="UP000292082">
    <property type="component" value="Unassembled WGS sequence"/>
</dbReference>
<dbReference type="Pfam" id="PF06985">
    <property type="entry name" value="HET"/>
    <property type="match status" value="1"/>
</dbReference>
<dbReference type="STRING" id="114155.A0A4Q9PLZ5"/>
<dbReference type="PANTHER" id="PTHR10622">
    <property type="entry name" value="HET DOMAIN-CONTAINING PROTEIN"/>
    <property type="match status" value="1"/>
</dbReference>
<feature type="region of interest" description="Disordered" evidence="1">
    <location>
        <begin position="641"/>
        <end position="726"/>
    </location>
</feature>
<evidence type="ECO:0000313" key="5">
    <source>
        <dbReference type="Proteomes" id="UP000292082"/>
    </source>
</evidence>
<gene>
    <name evidence="4" type="ORF">BD310DRAFT_884657</name>
</gene>
<feature type="compositionally biased region" description="Polar residues" evidence="1">
    <location>
        <begin position="818"/>
        <end position="837"/>
    </location>
</feature>
<feature type="region of interest" description="Disordered" evidence="1">
    <location>
        <begin position="789"/>
        <end position="837"/>
    </location>
</feature>
<dbReference type="Pfam" id="PF26640">
    <property type="entry name" value="DUF8212"/>
    <property type="match status" value="1"/>
</dbReference>
<dbReference type="InterPro" id="IPR058525">
    <property type="entry name" value="DUF8212"/>
</dbReference>
<dbReference type="PANTHER" id="PTHR10622:SF10">
    <property type="entry name" value="HET DOMAIN-CONTAINING PROTEIN"/>
    <property type="match status" value="1"/>
</dbReference>
<feature type="compositionally biased region" description="Acidic residues" evidence="1">
    <location>
        <begin position="696"/>
        <end position="706"/>
    </location>
</feature>
<dbReference type="InterPro" id="IPR010730">
    <property type="entry name" value="HET"/>
</dbReference>
<organism evidence="4 5">
    <name type="scientific">Dichomitus squalens</name>
    <dbReference type="NCBI Taxonomy" id="114155"/>
    <lineage>
        <taxon>Eukaryota</taxon>
        <taxon>Fungi</taxon>
        <taxon>Dikarya</taxon>
        <taxon>Basidiomycota</taxon>
        <taxon>Agaricomycotina</taxon>
        <taxon>Agaricomycetes</taxon>
        <taxon>Polyporales</taxon>
        <taxon>Polyporaceae</taxon>
        <taxon>Dichomitus</taxon>
    </lineage>
</organism>
<proteinExistence type="predicted"/>
<dbReference type="EMBL" id="ML145172">
    <property type="protein sequence ID" value="TBU55240.1"/>
    <property type="molecule type" value="Genomic_DNA"/>
</dbReference>
<feature type="compositionally biased region" description="Low complexity" evidence="1">
    <location>
        <begin position="667"/>
        <end position="680"/>
    </location>
</feature>
<evidence type="ECO:0000313" key="4">
    <source>
        <dbReference type="EMBL" id="TBU55240.1"/>
    </source>
</evidence>
<reference evidence="4 5" key="1">
    <citation type="submission" date="2019-01" db="EMBL/GenBank/DDBJ databases">
        <title>Draft genome sequences of three monokaryotic isolates of the white-rot basidiomycete fungus Dichomitus squalens.</title>
        <authorList>
            <consortium name="DOE Joint Genome Institute"/>
            <person name="Lopez S.C."/>
            <person name="Andreopoulos B."/>
            <person name="Pangilinan J."/>
            <person name="Lipzen A."/>
            <person name="Riley R."/>
            <person name="Ahrendt S."/>
            <person name="Ng V."/>
            <person name="Barry K."/>
            <person name="Daum C."/>
            <person name="Grigoriev I.V."/>
            <person name="Hilden K.S."/>
            <person name="Makela M.R."/>
            <person name="de Vries R.P."/>
        </authorList>
    </citation>
    <scope>NUCLEOTIDE SEQUENCE [LARGE SCALE GENOMIC DNA]</scope>
    <source>
        <strain evidence="4 5">CBS 464.89</strain>
    </source>
</reference>
<protein>
    <submittedName>
        <fullName evidence="4">Uncharacterized protein</fullName>
    </submittedName>
</protein>
<keyword evidence="5" id="KW-1185">Reference proteome</keyword>
<evidence type="ECO:0000259" key="3">
    <source>
        <dbReference type="Pfam" id="PF26640"/>
    </source>
</evidence>
<accession>A0A4Q9PLZ5</accession>
<name>A0A4Q9PLZ5_9APHY</name>
<feature type="domain" description="Heterokaryon incompatibility" evidence="2">
    <location>
        <begin position="22"/>
        <end position="122"/>
    </location>
</feature>
<evidence type="ECO:0000259" key="2">
    <source>
        <dbReference type="Pfam" id="PF06985"/>
    </source>
</evidence>